<gene>
    <name evidence="2" type="ORF">QUV96_08425</name>
</gene>
<proteinExistence type="predicted"/>
<reference evidence="2 3" key="3">
    <citation type="submission" date="2023-06" db="EMBL/GenBank/DDBJ databases">
        <authorList>
            <person name="Zeman M."/>
            <person name="Kubasova T."/>
            <person name="Jahodarova E."/>
            <person name="Nykrynova M."/>
            <person name="Rychlik I."/>
        </authorList>
    </citation>
    <scope>NUCLEOTIDE SEQUENCE [LARGE SCALE GENOMIC DNA]</scope>
    <source>
        <strain evidence="2 3">ET39</strain>
    </source>
</reference>
<accession>A0ABT7UDF4</accession>
<evidence type="ECO:0000259" key="1">
    <source>
        <dbReference type="Pfam" id="PF21805"/>
    </source>
</evidence>
<reference evidence="2 3" key="2">
    <citation type="submission" date="2023-06" db="EMBL/GenBank/DDBJ databases">
        <title>Identification and characterization of horizontal gene transfer across gut microbiota members of farm animals based on homology search.</title>
        <authorList>
            <person name="Schwarzerova J."/>
            <person name="Nykrynova M."/>
            <person name="Jureckova K."/>
            <person name="Cejkova D."/>
            <person name="Rychlik I."/>
        </authorList>
    </citation>
    <scope>NUCLEOTIDE SEQUENCE [LARGE SCALE GENOMIC DNA]</scope>
    <source>
        <strain evidence="2 3">ET39</strain>
    </source>
</reference>
<dbReference type="RefSeq" id="WP_289608106.1">
    <property type="nucleotide sequence ID" value="NZ_JAUDCG010000037.1"/>
</dbReference>
<dbReference type="Proteomes" id="UP001529340">
    <property type="component" value="Unassembled WGS sequence"/>
</dbReference>
<reference evidence="3" key="1">
    <citation type="submission" date="2023-06" db="EMBL/GenBank/DDBJ databases">
        <title>Identification and characterization of horizontal gene transfer across gut microbiota members of farm animals based on homology search.</title>
        <authorList>
            <person name="Zeman M."/>
            <person name="Kubasova T."/>
            <person name="Jahodarova E."/>
            <person name="Nykrynova M."/>
            <person name="Rychlik I."/>
        </authorList>
    </citation>
    <scope>NUCLEOTIDE SEQUENCE [LARGE SCALE GENOMIC DNA]</scope>
    <source>
        <strain evidence="3">ET39</strain>
    </source>
</reference>
<comment type="caution">
    <text evidence="2">The sequence shown here is derived from an EMBL/GenBank/DDBJ whole genome shotgun (WGS) entry which is preliminary data.</text>
</comment>
<keyword evidence="3" id="KW-1185">Reference proteome</keyword>
<protein>
    <recommendedName>
        <fullName evidence="1">Imm-5-like domain-containing protein</fullName>
    </recommendedName>
</protein>
<dbReference type="EMBL" id="JAUDCG010000037">
    <property type="protein sequence ID" value="MDM8157661.1"/>
    <property type="molecule type" value="Genomic_DNA"/>
</dbReference>
<feature type="domain" description="Imm-5-like" evidence="1">
    <location>
        <begin position="32"/>
        <end position="158"/>
    </location>
</feature>
<sequence length="194" mass="22337">MDWMEQVKAKQMRRNQILFDRNSVLLLPLRHQIAKQSHIVIVAWCLSCLETLVQELSAQLPEEQRARQALDICRRWARGEEKMPQAKAAILSVHAIAKEQQDPVICALAHAIGQGLGSIHVETHAIGMVLYDLSAQVYALGIDHCREGVEQRLHWYEERLTYWSGQEGLQTQPWAAFLQKERPNKEALLLKREE</sequence>
<dbReference type="Pfam" id="PF21805">
    <property type="entry name" value="Imm5_like"/>
    <property type="match status" value="1"/>
</dbReference>
<dbReference type="InterPro" id="IPR048667">
    <property type="entry name" value="Imm5-like"/>
</dbReference>
<evidence type="ECO:0000313" key="2">
    <source>
        <dbReference type="EMBL" id="MDM8157661.1"/>
    </source>
</evidence>
<name>A0ABT7UDF4_9FIRM</name>
<evidence type="ECO:0000313" key="3">
    <source>
        <dbReference type="Proteomes" id="UP001529340"/>
    </source>
</evidence>
<organism evidence="2 3">
    <name type="scientific">Amedibacillus dolichus</name>
    <dbReference type="NCBI Taxonomy" id="31971"/>
    <lineage>
        <taxon>Bacteria</taxon>
        <taxon>Bacillati</taxon>
        <taxon>Bacillota</taxon>
        <taxon>Erysipelotrichia</taxon>
        <taxon>Erysipelotrichales</taxon>
        <taxon>Erysipelotrichaceae</taxon>
        <taxon>Amedibacillus</taxon>
    </lineage>
</organism>